<reference evidence="2" key="1">
    <citation type="journal article" date="2019" name="Int. J. Syst. Evol. Microbiol.">
        <title>The Global Catalogue of Microorganisms (GCM) 10K type strain sequencing project: providing services to taxonomists for standard genome sequencing and annotation.</title>
        <authorList>
            <consortium name="The Broad Institute Genomics Platform"/>
            <consortium name="The Broad Institute Genome Sequencing Center for Infectious Disease"/>
            <person name="Wu L."/>
            <person name="Ma J."/>
        </authorList>
    </citation>
    <scope>NUCLEOTIDE SEQUENCE [LARGE SCALE GENOMIC DNA]</scope>
    <source>
        <strain evidence="2">JCM 1417</strain>
    </source>
</reference>
<dbReference type="RefSeq" id="WP_343827832.1">
    <property type="nucleotide sequence ID" value="NZ_BAAACI010000008.1"/>
</dbReference>
<accession>A0ABP3W7E3</accession>
<name>A0ABP3W7E3_CLOSU</name>
<evidence type="ECO:0000313" key="2">
    <source>
        <dbReference type="Proteomes" id="UP001501047"/>
    </source>
</evidence>
<sequence length="53" mass="5990">MYVAVECKPKLAPKKHIKTTITVDRTLEGKVLVGEFKKQLPGQTYMKVDEEIG</sequence>
<evidence type="ECO:0000313" key="1">
    <source>
        <dbReference type="EMBL" id="GAA0778308.1"/>
    </source>
</evidence>
<organism evidence="1 2">
    <name type="scientific">Clostridium subterminale</name>
    <dbReference type="NCBI Taxonomy" id="1550"/>
    <lineage>
        <taxon>Bacteria</taxon>
        <taxon>Bacillati</taxon>
        <taxon>Bacillota</taxon>
        <taxon>Clostridia</taxon>
        <taxon>Eubacteriales</taxon>
        <taxon>Clostridiaceae</taxon>
        <taxon>Clostridium</taxon>
    </lineage>
</organism>
<comment type="caution">
    <text evidence="1">The sequence shown here is derived from an EMBL/GenBank/DDBJ whole genome shotgun (WGS) entry which is preliminary data.</text>
</comment>
<gene>
    <name evidence="1" type="ORF">GCM10008908_34990</name>
</gene>
<dbReference type="Proteomes" id="UP001501047">
    <property type="component" value="Unassembled WGS sequence"/>
</dbReference>
<proteinExistence type="predicted"/>
<protein>
    <submittedName>
        <fullName evidence="1">Uncharacterized protein</fullName>
    </submittedName>
</protein>
<keyword evidence="2" id="KW-1185">Reference proteome</keyword>
<dbReference type="EMBL" id="BAAACI010000008">
    <property type="protein sequence ID" value="GAA0778308.1"/>
    <property type="molecule type" value="Genomic_DNA"/>
</dbReference>